<dbReference type="Gene3D" id="3.40.1190.20">
    <property type="match status" value="1"/>
</dbReference>
<evidence type="ECO:0000256" key="15">
    <source>
        <dbReference type="ARBA" id="ARBA00048238"/>
    </source>
</evidence>
<accession>A0A372MHW5</accession>
<dbReference type="EC" id="5.1.99.6" evidence="19"/>
<keyword evidence="9 18" id="KW-0630">Potassium</keyword>
<comment type="catalytic activity">
    <reaction evidence="16 17 19">
        <text>(6S)-NADPHX + ADP = AMP + phosphate + NADPH + H(+)</text>
        <dbReference type="Rhea" id="RHEA:32235"/>
        <dbReference type="ChEBI" id="CHEBI:15378"/>
        <dbReference type="ChEBI" id="CHEBI:43474"/>
        <dbReference type="ChEBI" id="CHEBI:57783"/>
        <dbReference type="ChEBI" id="CHEBI:64076"/>
        <dbReference type="ChEBI" id="CHEBI:456215"/>
        <dbReference type="ChEBI" id="CHEBI:456216"/>
        <dbReference type="EC" id="4.2.1.136"/>
    </reaction>
</comment>
<dbReference type="HAMAP" id="MF_01965">
    <property type="entry name" value="NADHX_dehydratase"/>
    <property type="match status" value="1"/>
</dbReference>
<evidence type="ECO:0000256" key="7">
    <source>
        <dbReference type="ARBA" id="ARBA00022840"/>
    </source>
</evidence>
<keyword evidence="13" id="KW-0511">Multifunctional enzyme</keyword>
<evidence type="ECO:0000256" key="13">
    <source>
        <dbReference type="ARBA" id="ARBA00023268"/>
    </source>
</evidence>
<feature type="binding site" evidence="18">
    <location>
        <position position="61"/>
    </location>
    <ligand>
        <name>K(+)</name>
        <dbReference type="ChEBI" id="CHEBI:29103"/>
    </ligand>
</feature>
<keyword evidence="5 18" id="KW-0479">Metal-binding</keyword>
<dbReference type="InterPro" id="IPR000631">
    <property type="entry name" value="CARKD"/>
</dbReference>
<dbReference type="GO" id="GO:0046872">
    <property type="term" value="F:metal ion binding"/>
    <property type="evidence" value="ECO:0007669"/>
    <property type="project" value="UniProtKB-UniRule"/>
</dbReference>
<feature type="binding site" evidence="17">
    <location>
        <position position="262"/>
    </location>
    <ligand>
        <name>(6S)-NADPHX</name>
        <dbReference type="ChEBI" id="CHEBI:64076"/>
    </ligand>
</feature>
<comment type="cofactor">
    <cofactor evidence="17">
        <name>Mg(2+)</name>
        <dbReference type="ChEBI" id="CHEBI:18420"/>
    </cofactor>
</comment>
<gene>
    <name evidence="18" type="primary">nnrE</name>
    <name evidence="17" type="synonym">nnrD</name>
    <name evidence="22" type="ORF">DYP60_05005</name>
</gene>
<feature type="domain" description="YjeF C-terminal" evidence="20">
    <location>
        <begin position="229"/>
        <end position="500"/>
    </location>
</feature>
<dbReference type="EMBL" id="QUWK01000004">
    <property type="protein sequence ID" value="RFU95377.1"/>
    <property type="molecule type" value="Genomic_DNA"/>
</dbReference>
<feature type="binding site" evidence="18">
    <location>
        <position position="163"/>
    </location>
    <ligand>
        <name>(6S)-NADPHX</name>
        <dbReference type="ChEBI" id="CHEBI:64076"/>
    </ligand>
</feature>
<dbReference type="PIRSF" id="PIRSF017184">
    <property type="entry name" value="Nnr"/>
    <property type="match status" value="1"/>
</dbReference>
<dbReference type="NCBIfam" id="TIGR00196">
    <property type="entry name" value="yjeF_cterm"/>
    <property type="match status" value="1"/>
</dbReference>
<keyword evidence="8 17" id="KW-0521">NADP</keyword>
<dbReference type="NCBIfam" id="TIGR00197">
    <property type="entry name" value="yjeF_nterm"/>
    <property type="match status" value="1"/>
</dbReference>
<evidence type="ECO:0000256" key="5">
    <source>
        <dbReference type="ARBA" id="ARBA00022723"/>
    </source>
</evidence>
<evidence type="ECO:0000313" key="22">
    <source>
        <dbReference type="EMBL" id="RFU95377.1"/>
    </source>
</evidence>
<sequence>MIMKRLVRSLDVAAIDAKAQSVAKIPALCLMESAGLQIYQKWKSQLDTSNRLVFLCGGGNNGGDALVVARYAYNDGFRNMVLVYTSSHLSPSCEVQRSIAKAYKIPQVDWDTVDESGRHALFEHASWIVDGLVGTGLRGPLKESMQVLVSQANMSPAKRLAIDIPSAIGDDVPVSSVHIHADMTVTMGHEKLAMYHPISRASCGRIVLVNPSFPPFLLDQCTAAAQLCERVSPSLPSLAEHEYKNSRGHVAIFGGSSLYSGAGRLSSRSAFASRAGLVTMFCDKEVYPVASAESPSVMVQVYAGQTLSRFDAILAGPGWGEGREALLETLFASKLPVVLDADGIRAYASLLKGGKPPVHGPLILTPHIGELRLLAQSLFPEDAHDVAKSDTPSTFFQVLERIATHLQATLVVKSQLVYIASVGKQTVVVEGNNPSLGVAGSGDVLSGILVALLAKLKDCDQAALEGTLIHQRAGSLAAAQYGYYDSETLISFVGRATQEAEV</sequence>
<comment type="catalytic activity">
    <reaction evidence="2 18 19">
        <text>(6R)-NADPHX = (6S)-NADPHX</text>
        <dbReference type="Rhea" id="RHEA:32227"/>
        <dbReference type="ChEBI" id="CHEBI:64076"/>
        <dbReference type="ChEBI" id="CHEBI:64077"/>
        <dbReference type="EC" id="5.1.99.6"/>
    </reaction>
</comment>
<dbReference type="InterPro" id="IPR036652">
    <property type="entry name" value="YjeF_N_dom_sf"/>
</dbReference>
<keyword evidence="23" id="KW-1185">Reference proteome</keyword>
<feature type="domain" description="YjeF N-terminal" evidence="21">
    <location>
        <begin position="7"/>
        <end position="219"/>
    </location>
</feature>
<evidence type="ECO:0000256" key="19">
    <source>
        <dbReference type="PIRNR" id="PIRNR017184"/>
    </source>
</evidence>
<comment type="subunit">
    <text evidence="17">Homotetramer.</text>
</comment>
<dbReference type="InterPro" id="IPR029056">
    <property type="entry name" value="Ribokinase-like"/>
</dbReference>
<comment type="function">
    <text evidence="18">Catalyzes the epimerization of the S- and R-forms of NAD(P)HX, a damaged form of NAD(P)H that is a result of enzymatic or heat-dependent hydration. This is a prerequisite for the S-specific NAD(P)H-hydrate dehydratase to allow the repair of both epimers of NAD(P)HX.</text>
</comment>
<dbReference type="InterPro" id="IPR030677">
    <property type="entry name" value="Nnr"/>
</dbReference>
<evidence type="ECO:0000256" key="18">
    <source>
        <dbReference type="HAMAP-Rule" id="MF_01966"/>
    </source>
</evidence>
<comment type="function">
    <text evidence="14 19">Bifunctional enzyme that catalyzes the epimerization of the S- and R-forms of NAD(P)HX and the dehydration of the S-form of NAD(P)HX at the expense of ADP, which is converted to AMP. This allows the repair of both epimers of NAD(P)HX, a damaged form of NAD(P)H that is a result of enzymatic or heat-dependent hydration.</text>
</comment>
<evidence type="ECO:0000256" key="17">
    <source>
        <dbReference type="HAMAP-Rule" id="MF_01965"/>
    </source>
</evidence>
<evidence type="ECO:0000256" key="1">
    <source>
        <dbReference type="ARBA" id="ARBA00000013"/>
    </source>
</evidence>
<feature type="binding site" evidence="17">
    <location>
        <position position="367"/>
    </location>
    <ligand>
        <name>(6S)-NADPHX</name>
        <dbReference type="ChEBI" id="CHEBI:64076"/>
    </ligand>
</feature>
<comment type="caution">
    <text evidence="22">The sequence shown here is derived from an EMBL/GenBank/DDBJ whole genome shotgun (WGS) entry which is preliminary data.</text>
</comment>
<feature type="binding site" evidence="18">
    <location>
        <position position="130"/>
    </location>
    <ligand>
        <name>K(+)</name>
        <dbReference type="ChEBI" id="CHEBI:29103"/>
    </ligand>
</feature>
<dbReference type="HAMAP" id="MF_01966">
    <property type="entry name" value="NADHX_epimerase"/>
    <property type="match status" value="1"/>
</dbReference>
<dbReference type="Pfam" id="PF01256">
    <property type="entry name" value="Carb_kinase"/>
    <property type="match status" value="1"/>
</dbReference>
<evidence type="ECO:0000256" key="11">
    <source>
        <dbReference type="ARBA" id="ARBA00023235"/>
    </source>
</evidence>
<keyword evidence="11 18" id="KW-0413">Isomerase</keyword>
<comment type="similarity">
    <text evidence="3 19">In the N-terminal section; belongs to the NnrE/AIBP family.</text>
</comment>
<evidence type="ECO:0000259" key="20">
    <source>
        <dbReference type="PROSITE" id="PS51383"/>
    </source>
</evidence>
<comment type="similarity">
    <text evidence="4 19">In the C-terminal section; belongs to the NnrD/CARKD family.</text>
</comment>
<comment type="cofactor">
    <cofactor evidence="18 19">
        <name>K(+)</name>
        <dbReference type="ChEBI" id="CHEBI:29103"/>
    </cofactor>
    <text evidence="18 19">Binds 1 potassium ion per subunit.</text>
</comment>
<dbReference type="GO" id="GO:0110051">
    <property type="term" value="P:metabolite repair"/>
    <property type="evidence" value="ECO:0007669"/>
    <property type="project" value="TreeGrafter"/>
</dbReference>
<evidence type="ECO:0000256" key="12">
    <source>
        <dbReference type="ARBA" id="ARBA00023239"/>
    </source>
</evidence>
<evidence type="ECO:0000256" key="6">
    <source>
        <dbReference type="ARBA" id="ARBA00022741"/>
    </source>
</evidence>
<dbReference type="EC" id="4.2.1.136" evidence="19"/>
<evidence type="ECO:0000256" key="8">
    <source>
        <dbReference type="ARBA" id="ARBA00022857"/>
    </source>
</evidence>
<evidence type="ECO:0000256" key="3">
    <source>
        <dbReference type="ARBA" id="ARBA00006001"/>
    </source>
</evidence>
<evidence type="ECO:0000256" key="2">
    <source>
        <dbReference type="ARBA" id="ARBA00000909"/>
    </source>
</evidence>
<evidence type="ECO:0000256" key="16">
    <source>
        <dbReference type="ARBA" id="ARBA00049209"/>
    </source>
</evidence>
<feature type="binding site" evidence="17">
    <location>
        <position position="442"/>
    </location>
    <ligand>
        <name>AMP</name>
        <dbReference type="ChEBI" id="CHEBI:456215"/>
    </ligand>
</feature>
<reference evidence="22 23" key="2">
    <citation type="submission" date="2018-09" db="EMBL/GenBank/DDBJ databases">
        <title>Genome of Sphaerochaeta halotolerans strain 4-11.</title>
        <authorList>
            <person name="Nazina T.N."/>
            <person name="Sokolova D.S."/>
        </authorList>
    </citation>
    <scope>NUCLEOTIDE SEQUENCE [LARGE SCALE GENOMIC DNA]</scope>
    <source>
        <strain evidence="22 23">4-11</strain>
    </source>
</reference>
<comment type="function">
    <text evidence="17">Catalyzes the dehydration of the S-form of NAD(P)HX at the expense of ADP, which is converted to AMP. Together with NAD(P)HX epimerase, which catalyzes the epimerization of the S- and R-forms, the enzyme allows the repair of both epimers of NAD(P)HX, a damaged form of NAD(P)H that is a result of enzymatic or heat-dependent hydration.</text>
</comment>
<feature type="binding site" evidence="18">
    <location>
        <position position="166"/>
    </location>
    <ligand>
        <name>K(+)</name>
        <dbReference type="ChEBI" id="CHEBI:29103"/>
    </ligand>
</feature>
<keyword evidence="7 17" id="KW-0067">ATP-binding</keyword>
<dbReference type="Gene3D" id="3.40.50.10260">
    <property type="entry name" value="YjeF N-terminal domain"/>
    <property type="match status" value="1"/>
</dbReference>
<evidence type="ECO:0000256" key="9">
    <source>
        <dbReference type="ARBA" id="ARBA00022958"/>
    </source>
</evidence>
<reference evidence="23" key="1">
    <citation type="submission" date="2018-08" db="EMBL/GenBank/DDBJ databases">
        <authorList>
            <person name="Grouzdev D.S."/>
            <person name="Krutkina M.S."/>
        </authorList>
    </citation>
    <scope>NUCLEOTIDE SEQUENCE [LARGE SCALE GENOMIC DNA]</scope>
    <source>
        <strain evidence="23">4-11</strain>
    </source>
</reference>
<evidence type="ECO:0000256" key="4">
    <source>
        <dbReference type="ARBA" id="ARBA00009524"/>
    </source>
</evidence>
<dbReference type="PANTHER" id="PTHR12592:SF0">
    <property type="entry name" value="ATP-DEPENDENT (S)-NAD(P)H-HYDRATE DEHYDRATASE"/>
    <property type="match status" value="1"/>
</dbReference>
<organism evidence="22 23">
    <name type="scientific">Sphaerochaeta halotolerans</name>
    <dbReference type="NCBI Taxonomy" id="2293840"/>
    <lineage>
        <taxon>Bacteria</taxon>
        <taxon>Pseudomonadati</taxon>
        <taxon>Spirochaetota</taxon>
        <taxon>Spirochaetia</taxon>
        <taxon>Spirochaetales</taxon>
        <taxon>Sphaerochaetaceae</taxon>
        <taxon>Sphaerochaeta</taxon>
    </lineage>
</organism>
<keyword evidence="6 17" id="KW-0547">Nucleotide-binding</keyword>
<dbReference type="GO" id="GO:0046496">
    <property type="term" value="P:nicotinamide nucleotide metabolic process"/>
    <property type="evidence" value="ECO:0007669"/>
    <property type="project" value="UniProtKB-UniRule"/>
</dbReference>
<dbReference type="SUPFAM" id="SSF53613">
    <property type="entry name" value="Ribokinase-like"/>
    <property type="match status" value="1"/>
</dbReference>
<dbReference type="InterPro" id="IPR004443">
    <property type="entry name" value="YjeF_N_dom"/>
</dbReference>
<dbReference type="AlphaFoldDB" id="A0A372MHW5"/>
<dbReference type="Pfam" id="PF03853">
    <property type="entry name" value="YjeF_N"/>
    <property type="match status" value="1"/>
</dbReference>
<feature type="binding site" evidence="17">
    <location>
        <position position="443"/>
    </location>
    <ligand>
        <name>(6S)-NADPHX</name>
        <dbReference type="ChEBI" id="CHEBI:64076"/>
    </ligand>
</feature>
<comment type="catalytic activity">
    <reaction evidence="15 17 19">
        <text>(6S)-NADHX + ADP = AMP + phosphate + NADH + H(+)</text>
        <dbReference type="Rhea" id="RHEA:32223"/>
        <dbReference type="ChEBI" id="CHEBI:15378"/>
        <dbReference type="ChEBI" id="CHEBI:43474"/>
        <dbReference type="ChEBI" id="CHEBI:57945"/>
        <dbReference type="ChEBI" id="CHEBI:64074"/>
        <dbReference type="ChEBI" id="CHEBI:456215"/>
        <dbReference type="ChEBI" id="CHEBI:456216"/>
        <dbReference type="EC" id="4.2.1.136"/>
    </reaction>
</comment>
<keyword evidence="12 17" id="KW-0456">Lyase</keyword>
<evidence type="ECO:0000256" key="10">
    <source>
        <dbReference type="ARBA" id="ARBA00023027"/>
    </source>
</evidence>
<evidence type="ECO:0000313" key="23">
    <source>
        <dbReference type="Proteomes" id="UP000264002"/>
    </source>
</evidence>
<feature type="binding site" evidence="18">
    <location>
        <begin position="60"/>
        <end position="64"/>
    </location>
    <ligand>
        <name>(6S)-NADPHX</name>
        <dbReference type="ChEBI" id="CHEBI:64076"/>
    </ligand>
</feature>
<dbReference type="Proteomes" id="UP000264002">
    <property type="component" value="Unassembled WGS sequence"/>
</dbReference>
<keyword evidence="10 17" id="KW-0520">NAD</keyword>
<dbReference type="SUPFAM" id="SSF64153">
    <property type="entry name" value="YjeF N-terminal domain-like"/>
    <property type="match status" value="1"/>
</dbReference>
<dbReference type="CDD" id="cd01171">
    <property type="entry name" value="YXKO-related"/>
    <property type="match status" value="1"/>
</dbReference>
<proteinExistence type="inferred from homology"/>
<dbReference type="PANTHER" id="PTHR12592">
    <property type="entry name" value="ATP-DEPENDENT (S)-NAD(P)H-HYDRATE DEHYDRATASE FAMILY MEMBER"/>
    <property type="match status" value="1"/>
</dbReference>
<comment type="catalytic activity">
    <reaction evidence="1 18 19">
        <text>(6R)-NADHX = (6S)-NADHX</text>
        <dbReference type="Rhea" id="RHEA:32215"/>
        <dbReference type="ChEBI" id="CHEBI:64074"/>
        <dbReference type="ChEBI" id="CHEBI:64075"/>
        <dbReference type="EC" id="5.1.99.6"/>
    </reaction>
</comment>
<dbReference type="PROSITE" id="PS51385">
    <property type="entry name" value="YJEF_N"/>
    <property type="match status" value="1"/>
</dbReference>
<dbReference type="PROSITE" id="PS01050">
    <property type="entry name" value="YJEF_C_2"/>
    <property type="match status" value="1"/>
</dbReference>
<dbReference type="PROSITE" id="PS51383">
    <property type="entry name" value="YJEF_C_3"/>
    <property type="match status" value="1"/>
</dbReference>
<dbReference type="GO" id="GO:0052855">
    <property type="term" value="F:ADP-dependent NAD(P)H-hydrate dehydratase activity"/>
    <property type="evidence" value="ECO:0007669"/>
    <property type="project" value="UniProtKB-UniRule"/>
</dbReference>
<protein>
    <recommendedName>
        <fullName evidence="19">Bifunctional NAD(P)H-hydrate repair enzyme</fullName>
    </recommendedName>
    <alternativeName>
        <fullName evidence="19">Nicotinamide nucleotide repair protein</fullName>
    </alternativeName>
    <domain>
        <recommendedName>
            <fullName evidence="19">ADP-dependent (S)-NAD(P)H-hydrate dehydratase</fullName>
            <ecNumber evidence="19">4.2.1.136</ecNumber>
        </recommendedName>
        <alternativeName>
            <fullName evidence="19">ADP-dependent NAD(P)HX dehydratase</fullName>
        </alternativeName>
    </domain>
    <domain>
        <recommendedName>
            <fullName evidence="19">NAD(P)H-hydrate epimerase</fullName>
            <ecNumber evidence="19">5.1.99.6</ecNumber>
        </recommendedName>
    </domain>
</protein>
<comment type="similarity">
    <text evidence="18">Belongs to the NnrE/AIBP family.</text>
</comment>
<comment type="caution">
    <text evidence="17">Lacks conserved residue(s) required for the propagation of feature annotation.</text>
</comment>
<feature type="binding site" evidence="18">
    <location>
        <begin position="134"/>
        <end position="140"/>
    </location>
    <ligand>
        <name>(6S)-NADPHX</name>
        <dbReference type="ChEBI" id="CHEBI:64076"/>
    </ligand>
</feature>
<dbReference type="InterPro" id="IPR017953">
    <property type="entry name" value="Carbohydrate_kinase_pred_CS"/>
</dbReference>
<evidence type="ECO:0000256" key="14">
    <source>
        <dbReference type="ARBA" id="ARBA00025153"/>
    </source>
</evidence>
<dbReference type="GO" id="GO:0005524">
    <property type="term" value="F:ATP binding"/>
    <property type="evidence" value="ECO:0007669"/>
    <property type="project" value="UniProtKB-UniRule"/>
</dbReference>
<dbReference type="GO" id="GO:0052856">
    <property type="term" value="F:NAD(P)HX epimerase activity"/>
    <property type="evidence" value="ECO:0007669"/>
    <property type="project" value="UniProtKB-UniRule"/>
</dbReference>
<evidence type="ECO:0000259" key="21">
    <source>
        <dbReference type="PROSITE" id="PS51385"/>
    </source>
</evidence>
<feature type="binding site" evidence="17">
    <location>
        <position position="318"/>
    </location>
    <ligand>
        <name>(6S)-NADPHX</name>
        <dbReference type="ChEBI" id="CHEBI:64076"/>
    </ligand>
</feature>
<name>A0A372MHW5_9SPIR</name>
<comment type="similarity">
    <text evidence="17">Belongs to the NnrD/CARKD family.</text>
</comment>